<sequence>MAAVMEDAQRRQLMTPRPGKQSGPENRLLLRSVSNNHTDSDHRGLSSPLLAPLSPTFSHSPLSPLYTRDPRPKRRKGRIASFQHTLPPYLSVYRTLSARFLSAGLRVRRERQDGAATFHPASPSGMFASSRKNETSSRGNAPGKCISM</sequence>
<organism evidence="2 3">
    <name type="scientific">Pleuronectes platessa</name>
    <name type="common">European plaice</name>
    <dbReference type="NCBI Taxonomy" id="8262"/>
    <lineage>
        <taxon>Eukaryota</taxon>
        <taxon>Metazoa</taxon>
        <taxon>Chordata</taxon>
        <taxon>Craniata</taxon>
        <taxon>Vertebrata</taxon>
        <taxon>Euteleostomi</taxon>
        <taxon>Actinopterygii</taxon>
        <taxon>Neopterygii</taxon>
        <taxon>Teleostei</taxon>
        <taxon>Neoteleostei</taxon>
        <taxon>Acanthomorphata</taxon>
        <taxon>Carangaria</taxon>
        <taxon>Pleuronectiformes</taxon>
        <taxon>Pleuronectoidei</taxon>
        <taxon>Pleuronectidae</taxon>
        <taxon>Pleuronectes</taxon>
    </lineage>
</organism>
<evidence type="ECO:0000256" key="1">
    <source>
        <dbReference type="SAM" id="MobiDB-lite"/>
    </source>
</evidence>
<keyword evidence="3" id="KW-1185">Reference proteome</keyword>
<feature type="region of interest" description="Disordered" evidence="1">
    <location>
        <begin position="1"/>
        <end position="81"/>
    </location>
</feature>
<name>A0A9N7Y6E7_PLEPL</name>
<evidence type="ECO:0000313" key="2">
    <source>
        <dbReference type="EMBL" id="CAB1414496.1"/>
    </source>
</evidence>
<feature type="region of interest" description="Disordered" evidence="1">
    <location>
        <begin position="116"/>
        <end position="148"/>
    </location>
</feature>
<dbReference type="AlphaFoldDB" id="A0A9N7Y6E7"/>
<reference evidence="2" key="1">
    <citation type="submission" date="2020-03" db="EMBL/GenBank/DDBJ databases">
        <authorList>
            <person name="Weist P."/>
        </authorList>
    </citation>
    <scope>NUCLEOTIDE SEQUENCE</scope>
</reference>
<comment type="caution">
    <text evidence="2">The sequence shown here is derived from an EMBL/GenBank/DDBJ whole genome shotgun (WGS) entry which is preliminary data.</text>
</comment>
<dbReference type="Proteomes" id="UP001153269">
    <property type="component" value="Unassembled WGS sequence"/>
</dbReference>
<gene>
    <name evidence="2" type="ORF">PLEPLA_LOCUS2205</name>
</gene>
<evidence type="ECO:0000313" key="3">
    <source>
        <dbReference type="Proteomes" id="UP001153269"/>
    </source>
</evidence>
<proteinExistence type="predicted"/>
<dbReference type="EMBL" id="CADEAL010000110">
    <property type="protein sequence ID" value="CAB1414496.1"/>
    <property type="molecule type" value="Genomic_DNA"/>
</dbReference>
<accession>A0A9N7Y6E7</accession>
<feature type="compositionally biased region" description="Low complexity" evidence="1">
    <location>
        <begin position="45"/>
        <end position="55"/>
    </location>
</feature>
<protein>
    <submittedName>
        <fullName evidence="2">Uncharacterized protein</fullName>
    </submittedName>
</protein>